<comment type="caution">
    <text evidence="1">The sequence shown here is derived from an EMBL/GenBank/DDBJ whole genome shotgun (WGS) entry which is preliminary data.</text>
</comment>
<keyword evidence="2" id="KW-1185">Reference proteome</keyword>
<feature type="non-terminal residue" evidence="1">
    <location>
        <position position="145"/>
    </location>
</feature>
<evidence type="ECO:0000313" key="2">
    <source>
        <dbReference type="Proteomes" id="UP001228049"/>
    </source>
</evidence>
<proteinExistence type="predicted"/>
<dbReference type="AlphaFoldDB" id="A0AAD9CRN0"/>
<evidence type="ECO:0000313" key="1">
    <source>
        <dbReference type="EMBL" id="KAK1905726.1"/>
    </source>
</evidence>
<reference evidence="1" key="1">
    <citation type="submission" date="2023-04" db="EMBL/GenBank/DDBJ databases">
        <title>Chromosome-level genome of Chaenocephalus aceratus.</title>
        <authorList>
            <person name="Park H."/>
        </authorList>
    </citation>
    <scope>NUCLEOTIDE SEQUENCE</scope>
    <source>
        <strain evidence="1">DE</strain>
        <tissue evidence="1">Muscle</tissue>
    </source>
</reference>
<organism evidence="1 2">
    <name type="scientific">Dissostichus eleginoides</name>
    <name type="common">Patagonian toothfish</name>
    <name type="synonym">Dissostichus amissus</name>
    <dbReference type="NCBI Taxonomy" id="100907"/>
    <lineage>
        <taxon>Eukaryota</taxon>
        <taxon>Metazoa</taxon>
        <taxon>Chordata</taxon>
        <taxon>Craniata</taxon>
        <taxon>Vertebrata</taxon>
        <taxon>Euteleostomi</taxon>
        <taxon>Actinopterygii</taxon>
        <taxon>Neopterygii</taxon>
        <taxon>Teleostei</taxon>
        <taxon>Neoteleostei</taxon>
        <taxon>Acanthomorphata</taxon>
        <taxon>Eupercaria</taxon>
        <taxon>Perciformes</taxon>
        <taxon>Notothenioidei</taxon>
        <taxon>Nototheniidae</taxon>
        <taxon>Dissostichus</taxon>
    </lineage>
</organism>
<dbReference type="EMBL" id="JASDAP010000003">
    <property type="protein sequence ID" value="KAK1905726.1"/>
    <property type="molecule type" value="Genomic_DNA"/>
</dbReference>
<feature type="non-terminal residue" evidence="1">
    <location>
        <position position="1"/>
    </location>
</feature>
<gene>
    <name evidence="1" type="ORF">KUDE01_012905</name>
</gene>
<sequence>VYALSRDQRAFKIKCNSHVLTLANGLEKSPSGSQEDEIESCARVMGAVGLARKLRRGRGTVVSGPRISPFSPCAVMTIPSGLWQWKLAGPPSPRPGVRPSQSGGAIPSMVGGTPGVLPFMAFAMDQDKRRDSSISKRLRTTAQVV</sequence>
<dbReference type="Proteomes" id="UP001228049">
    <property type="component" value="Unassembled WGS sequence"/>
</dbReference>
<protein>
    <submittedName>
        <fullName evidence="1">RxLR effector protein 17</fullName>
    </submittedName>
</protein>
<accession>A0AAD9CRN0</accession>
<name>A0AAD9CRN0_DISEL</name>